<evidence type="ECO:0000259" key="10">
    <source>
        <dbReference type="Pfam" id="PF08263"/>
    </source>
</evidence>
<evidence type="ECO:0000256" key="1">
    <source>
        <dbReference type="ARBA" id="ARBA00004479"/>
    </source>
</evidence>
<keyword evidence="7" id="KW-0472">Membrane</keyword>
<dbReference type="OrthoDB" id="1937783at2759"/>
<dbReference type="Pfam" id="PF23598">
    <property type="entry name" value="LRR_14"/>
    <property type="match status" value="1"/>
</dbReference>
<dbReference type="PANTHER" id="PTHR48063:SF98">
    <property type="entry name" value="LRR RECEPTOR-LIKE SERINE_THREONINE-PROTEIN KINASE FLS2"/>
    <property type="match status" value="1"/>
</dbReference>
<evidence type="ECO:0000256" key="2">
    <source>
        <dbReference type="ARBA" id="ARBA00022614"/>
    </source>
</evidence>
<feature type="domain" description="Disease resistance R13L4/SHOC-2-like LRR" evidence="11">
    <location>
        <begin position="105"/>
        <end position="327"/>
    </location>
</feature>
<feature type="signal peptide" evidence="9">
    <location>
        <begin position="1"/>
        <end position="34"/>
    </location>
</feature>
<accession>A0A8S0UYB6</accession>
<dbReference type="SUPFAM" id="SSF52058">
    <property type="entry name" value="L domain-like"/>
    <property type="match status" value="1"/>
</dbReference>
<dbReference type="Pfam" id="PF08263">
    <property type="entry name" value="LRRNT_2"/>
    <property type="match status" value="1"/>
</dbReference>
<evidence type="ECO:0000256" key="6">
    <source>
        <dbReference type="ARBA" id="ARBA00022989"/>
    </source>
</evidence>
<dbReference type="EMBL" id="CACTIH010009088">
    <property type="protein sequence ID" value="CAA3023365.1"/>
    <property type="molecule type" value="Genomic_DNA"/>
</dbReference>
<proteinExistence type="predicted"/>
<keyword evidence="4 9" id="KW-0732">Signal</keyword>
<gene>
    <name evidence="12" type="ORF">OLEA9_A049169</name>
</gene>
<dbReference type="InterPro" id="IPR046956">
    <property type="entry name" value="RLP23-like"/>
</dbReference>
<evidence type="ECO:0000256" key="7">
    <source>
        <dbReference type="ARBA" id="ARBA00023136"/>
    </source>
</evidence>
<dbReference type="InterPro" id="IPR001611">
    <property type="entry name" value="Leu-rich_rpt"/>
</dbReference>
<keyword evidence="8" id="KW-0325">Glycoprotein</keyword>
<keyword evidence="5" id="KW-0677">Repeat</keyword>
<evidence type="ECO:0000256" key="5">
    <source>
        <dbReference type="ARBA" id="ARBA00022737"/>
    </source>
</evidence>
<dbReference type="GO" id="GO:0016020">
    <property type="term" value="C:membrane"/>
    <property type="evidence" value="ECO:0007669"/>
    <property type="project" value="UniProtKB-SubCell"/>
</dbReference>
<evidence type="ECO:0000256" key="4">
    <source>
        <dbReference type="ARBA" id="ARBA00022729"/>
    </source>
</evidence>
<keyword evidence="2" id="KW-0433">Leucine-rich repeat</keyword>
<keyword evidence="13" id="KW-1185">Reference proteome</keyword>
<comment type="subcellular location">
    <subcellularLocation>
        <location evidence="1">Membrane</location>
        <topology evidence="1">Single-pass type I membrane protein</topology>
    </subcellularLocation>
</comment>
<keyword evidence="12" id="KW-0675">Receptor</keyword>
<dbReference type="AlphaFoldDB" id="A0A8S0UYB6"/>
<feature type="chain" id="PRO_5035758901" evidence="9">
    <location>
        <begin position="35"/>
        <end position="352"/>
    </location>
</feature>
<reference evidence="12 13" key="1">
    <citation type="submission" date="2019-12" db="EMBL/GenBank/DDBJ databases">
        <authorList>
            <person name="Alioto T."/>
            <person name="Alioto T."/>
            <person name="Gomez Garrido J."/>
        </authorList>
    </citation>
    <scope>NUCLEOTIDE SEQUENCE [LARGE SCALE GENOMIC DNA]</scope>
</reference>
<feature type="domain" description="Leucine-rich repeat-containing N-terminal plant-type" evidence="10">
    <location>
        <begin position="41"/>
        <end position="82"/>
    </location>
</feature>
<protein>
    <submittedName>
        <fullName evidence="12">Receptor 12</fullName>
    </submittedName>
</protein>
<evidence type="ECO:0000313" key="13">
    <source>
        <dbReference type="Proteomes" id="UP000594638"/>
    </source>
</evidence>
<dbReference type="InterPro" id="IPR055414">
    <property type="entry name" value="LRR_R13L4/SHOC2-like"/>
</dbReference>
<dbReference type="InterPro" id="IPR032675">
    <property type="entry name" value="LRR_dom_sf"/>
</dbReference>
<name>A0A8S0UYB6_OLEEU</name>
<keyword evidence="3" id="KW-0812">Transmembrane</keyword>
<dbReference type="Gene3D" id="3.80.10.10">
    <property type="entry name" value="Ribonuclease Inhibitor"/>
    <property type="match status" value="3"/>
</dbReference>
<dbReference type="PROSITE" id="PS51450">
    <property type="entry name" value="LRR"/>
    <property type="match status" value="1"/>
</dbReference>
<evidence type="ECO:0000256" key="3">
    <source>
        <dbReference type="ARBA" id="ARBA00022692"/>
    </source>
</evidence>
<organism evidence="12 13">
    <name type="scientific">Olea europaea subsp. europaea</name>
    <dbReference type="NCBI Taxonomy" id="158383"/>
    <lineage>
        <taxon>Eukaryota</taxon>
        <taxon>Viridiplantae</taxon>
        <taxon>Streptophyta</taxon>
        <taxon>Embryophyta</taxon>
        <taxon>Tracheophyta</taxon>
        <taxon>Spermatophyta</taxon>
        <taxon>Magnoliopsida</taxon>
        <taxon>eudicotyledons</taxon>
        <taxon>Gunneridae</taxon>
        <taxon>Pentapetalae</taxon>
        <taxon>asterids</taxon>
        <taxon>lamiids</taxon>
        <taxon>Lamiales</taxon>
        <taxon>Oleaceae</taxon>
        <taxon>Oleeae</taxon>
        <taxon>Olea</taxon>
    </lineage>
</organism>
<evidence type="ECO:0000313" key="12">
    <source>
        <dbReference type="EMBL" id="CAA3023365.1"/>
    </source>
</evidence>
<evidence type="ECO:0000256" key="8">
    <source>
        <dbReference type="ARBA" id="ARBA00023180"/>
    </source>
</evidence>
<evidence type="ECO:0000259" key="11">
    <source>
        <dbReference type="Pfam" id="PF23598"/>
    </source>
</evidence>
<dbReference type="Gramene" id="OE9A049169T2">
    <property type="protein sequence ID" value="OE9A049169C2"/>
    <property type="gene ID" value="OE9A049169"/>
</dbReference>
<keyword evidence="6" id="KW-1133">Transmembrane helix</keyword>
<evidence type="ECO:0000256" key="9">
    <source>
        <dbReference type="SAM" id="SignalP"/>
    </source>
</evidence>
<dbReference type="Proteomes" id="UP000594638">
    <property type="component" value="Unassembled WGS sequence"/>
</dbReference>
<comment type="caution">
    <text evidence="12">The sequence shown here is derived from an EMBL/GenBank/DDBJ whole genome shotgun (WGS) entry which is preliminary data.</text>
</comment>
<dbReference type="InterPro" id="IPR013210">
    <property type="entry name" value="LRR_N_plant-typ"/>
</dbReference>
<dbReference type="PANTHER" id="PTHR48063">
    <property type="entry name" value="LRR RECEPTOR-LIKE KINASE"/>
    <property type="match status" value="1"/>
</dbReference>
<sequence length="352" mass="40538">MISEKIMEINIFIKILSVLMFLLSLCMKLNSVYANEVRCIDRERQALLKFKHGLVDDRGILSSWGSEEVKKECCKWKGISCSNRTGHVVSLDMHVPPSDGYVYLEAAKLIPALLELQNLNYLDLSFVDFGSEIPKFIGSFKKLRHLNLSGTFFIGEVPCELGNLTNPHTLDLRYNDLRIKNLEWLSHLSLMSFLDLSHNDFGRSEIPRFFGYFKKLRRLKLSVSNFTGEVPCELGNLTNLHTLNLHENNFRIKNLEWLSHLSLLSYLDLSGVNLMNQTSWLHHMTRFPFLEELFLSYCRLPNIMPSFNILTNSSLPYLSILDLSSNDLTSSFAFHWLFNFSASLTSIDLSHN</sequence>